<feature type="domain" description="ABC transporter" evidence="8">
    <location>
        <begin position="6"/>
        <end position="476"/>
    </location>
</feature>
<dbReference type="GO" id="GO:0005524">
    <property type="term" value="F:ATP binding"/>
    <property type="evidence" value="ECO:0007669"/>
    <property type="project" value="UniProtKB-KW"/>
</dbReference>
<dbReference type="InterPro" id="IPR027417">
    <property type="entry name" value="P-loop_NTPase"/>
</dbReference>
<dbReference type="SUPFAM" id="SSF52540">
    <property type="entry name" value="P-loop containing nucleoside triphosphate hydrolases"/>
    <property type="match status" value="2"/>
</dbReference>
<gene>
    <name evidence="10" type="ORF">BG57_31395</name>
    <name evidence="9" type="ORF">GCM10010985_30120</name>
</gene>
<dbReference type="InterPro" id="IPR017871">
    <property type="entry name" value="ABC_transporter-like_CS"/>
</dbReference>
<dbReference type="InterPro" id="IPR003439">
    <property type="entry name" value="ABC_transporter-like_ATP-bd"/>
</dbReference>
<evidence type="ECO:0000313" key="12">
    <source>
        <dbReference type="Proteomes" id="UP000597138"/>
    </source>
</evidence>
<evidence type="ECO:0000256" key="5">
    <source>
        <dbReference type="ARBA" id="ARBA00022737"/>
    </source>
</evidence>
<dbReference type="Pfam" id="PF00005">
    <property type="entry name" value="ABC_tran"/>
    <property type="match status" value="2"/>
</dbReference>
<accession>A0A069P485</accession>
<keyword evidence="3" id="KW-0472">Membrane</keyword>
<evidence type="ECO:0000256" key="4">
    <source>
        <dbReference type="ARBA" id="ARBA00022597"/>
    </source>
</evidence>
<keyword evidence="3" id="KW-0997">Cell inner membrane</keyword>
<dbReference type="Gene3D" id="3.40.50.300">
    <property type="entry name" value="P-loop containing nucleotide triphosphate hydrolases"/>
    <property type="match status" value="2"/>
</dbReference>
<evidence type="ECO:0000313" key="10">
    <source>
        <dbReference type="EMBL" id="KDR35257.1"/>
    </source>
</evidence>
<evidence type="ECO:0000256" key="2">
    <source>
        <dbReference type="ARBA" id="ARBA00022475"/>
    </source>
</evidence>
<dbReference type="InterPro" id="IPR050107">
    <property type="entry name" value="ABC_carbohydrate_import_ATPase"/>
</dbReference>
<dbReference type="EMBL" id="BMEG01000004">
    <property type="protein sequence ID" value="GGD73663.1"/>
    <property type="molecule type" value="Genomic_DNA"/>
</dbReference>
<dbReference type="PANTHER" id="PTHR43790:SF9">
    <property type="entry name" value="GALACTOFURANOSE TRANSPORTER ATP-BINDING PROTEIN YTFR"/>
    <property type="match status" value="1"/>
</dbReference>
<dbReference type="eggNOG" id="COG1129">
    <property type="taxonomic scope" value="Bacteria"/>
</dbReference>
<keyword evidence="7 10" id="KW-0067">ATP-binding</keyword>
<reference evidence="10 11" key="2">
    <citation type="submission" date="2014-03" db="EMBL/GenBank/DDBJ databases">
        <title>Draft Genome Sequences of Four Burkholderia Strains.</title>
        <authorList>
            <person name="Liu X.Y."/>
            <person name="Li C.X."/>
            <person name="Xu J.H."/>
        </authorList>
    </citation>
    <scope>NUCLEOTIDE SEQUENCE [LARGE SCALE GENOMIC DNA]</scope>
    <source>
        <strain evidence="10 11">R27</strain>
    </source>
</reference>
<reference evidence="9" key="4">
    <citation type="submission" date="2024-05" db="EMBL/GenBank/DDBJ databases">
        <authorList>
            <person name="Sun Q."/>
            <person name="Zhou Y."/>
        </authorList>
    </citation>
    <scope>NUCLEOTIDE SEQUENCE</scope>
    <source>
        <strain evidence="9">CGMCC 1.11013</strain>
    </source>
</reference>
<dbReference type="AlphaFoldDB" id="A0A069P485"/>
<name>A0A069P485_9BURK</name>
<dbReference type="Proteomes" id="UP000597138">
    <property type="component" value="Unassembled WGS sequence"/>
</dbReference>
<dbReference type="PROSITE" id="PS50893">
    <property type="entry name" value="ABC_TRANSPORTER_2"/>
    <property type="match status" value="1"/>
</dbReference>
<evidence type="ECO:0000256" key="1">
    <source>
        <dbReference type="ARBA" id="ARBA00022448"/>
    </source>
</evidence>
<dbReference type="CDD" id="cd03216">
    <property type="entry name" value="ABC_Carb_Monos_I"/>
    <property type="match status" value="1"/>
</dbReference>
<protein>
    <submittedName>
        <fullName evidence="10">ABC transporter ATP-binding protein</fullName>
    </submittedName>
</protein>
<keyword evidence="4" id="KW-0762">Sugar transport</keyword>
<dbReference type="PROSITE" id="PS00211">
    <property type="entry name" value="ABC_TRANSPORTER_1"/>
    <property type="match status" value="1"/>
</dbReference>
<dbReference type="RefSeq" id="WP_052005743.1">
    <property type="nucleotide sequence ID" value="NZ_BMEG01000004.1"/>
</dbReference>
<evidence type="ECO:0000313" key="11">
    <source>
        <dbReference type="Proteomes" id="UP000027439"/>
    </source>
</evidence>
<dbReference type="CDD" id="cd03215">
    <property type="entry name" value="ABC_Carb_Monos_II"/>
    <property type="match status" value="1"/>
</dbReference>
<reference evidence="12" key="3">
    <citation type="journal article" date="2019" name="Int. J. Syst. Evol. Microbiol.">
        <title>The Global Catalogue of Microorganisms (GCM) 10K type strain sequencing project: providing services to taxonomists for standard genome sequencing and annotation.</title>
        <authorList>
            <consortium name="The Broad Institute Genomics Platform"/>
            <consortium name="The Broad Institute Genome Sequencing Center for Infectious Disease"/>
            <person name="Wu L."/>
            <person name="Ma J."/>
        </authorList>
    </citation>
    <scope>NUCLEOTIDE SEQUENCE [LARGE SCALE GENOMIC DNA]</scope>
    <source>
        <strain evidence="12">CGMCC 1.11013</strain>
    </source>
</reference>
<dbReference type="EMBL" id="JFHE01000008">
    <property type="protein sequence ID" value="KDR35257.1"/>
    <property type="molecule type" value="Genomic_DNA"/>
</dbReference>
<keyword evidence="6" id="KW-0547">Nucleotide-binding</keyword>
<evidence type="ECO:0000256" key="3">
    <source>
        <dbReference type="ARBA" id="ARBA00022519"/>
    </source>
</evidence>
<dbReference type="PANTHER" id="PTHR43790">
    <property type="entry name" value="CARBOHYDRATE TRANSPORT ATP-BINDING PROTEIN MG119-RELATED"/>
    <property type="match status" value="1"/>
</dbReference>
<keyword evidence="1" id="KW-0813">Transport</keyword>
<keyword evidence="2" id="KW-1003">Cell membrane</keyword>
<sequence length="478" mass="51696">MSSTIVSLTDIHKHFGSNHVLDGLNFAVESGECVGLLGHNGAGKSTLMNILAGTLPIDSGEMRIGDRKVAAHSVNDAHLSGIRCVFQELSLCPNLTVAENVRVLHHGLSGWGWRKRAARLITEKLDEIFPDHGIRSDAVTSDLTLTQLQMVEIARAFTEVDVPVKLVLLDEPTSSLDSTTADQLLNYVQTATARQQAVILISHMLGEIVRAADRSVVMRDGRVVATFNRGATKNELVAAMGNVATETHGSAPARTSNTGELRVDLAVKGERVTARKGEIIGLAGLAGHGQTEVLLEVFEQARRGSSIANGTAAFVAGDRVRDGVFPSWSIGANLSISATPRLSRAGFISLESEAALGQAWRERVRIKTMDMNQPILSLSGGNQQKVLFARALAADADIVLMDDPLRGVDIGTKLEVYRLIQSEAEQGRTFLWYSTELDELVYCDRVYVFRSGQVTGCFSADEFSEDKVIKASFEEVAL</sequence>
<organism evidence="10 11">
    <name type="scientific">Caballeronia grimmiae</name>
    <dbReference type="NCBI Taxonomy" id="1071679"/>
    <lineage>
        <taxon>Bacteria</taxon>
        <taxon>Pseudomonadati</taxon>
        <taxon>Pseudomonadota</taxon>
        <taxon>Betaproteobacteria</taxon>
        <taxon>Burkholderiales</taxon>
        <taxon>Burkholderiaceae</taxon>
        <taxon>Caballeronia</taxon>
    </lineage>
</organism>
<evidence type="ECO:0000259" key="8">
    <source>
        <dbReference type="PROSITE" id="PS50893"/>
    </source>
</evidence>
<dbReference type="SMART" id="SM00382">
    <property type="entry name" value="AAA"/>
    <property type="match status" value="2"/>
</dbReference>
<keyword evidence="12" id="KW-1185">Reference proteome</keyword>
<comment type="caution">
    <text evidence="10">The sequence shown here is derived from an EMBL/GenBank/DDBJ whole genome shotgun (WGS) entry which is preliminary data.</text>
</comment>
<evidence type="ECO:0000313" key="9">
    <source>
        <dbReference type="EMBL" id="GGD73663.1"/>
    </source>
</evidence>
<reference evidence="9" key="1">
    <citation type="journal article" date="2014" name="Int. J. Syst. Evol. Microbiol.">
        <title>Complete genome of a new Firmicutes species belonging to the dominant human colonic microbiota ('Ruminococcus bicirculans') reveals two chromosomes and a selective capacity to utilize plant glucans.</title>
        <authorList>
            <consortium name="NISC Comparative Sequencing Program"/>
            <person name="Wegmann U."/>
            <person name="Louis P."/>
            <person name="Goesmann A."/>
            <person name="Henrissat B."/>
            <person name="Duncan S.H."/>
            <person name="Flint H.J."/>
        </authorList>
    </citation>
    <scope>NUCLEOTIDE SEQUENCE</scope>
    <source>
        <strain evidence="9">CGMCC 1.11013</strain>
    </source>
</reference>
<dbReference type="Proteomes" id="UP000027439">
    <property type="component" value="Unassembled WGS sequence"/>
</dbReference>
<dbReference type="GO" id="GO:0016887">
    <property type="term" value="F:ATP hydrolysis activity"/>
    <property type="evidence" value="ECO:0007669"/>
    <property type="project" value="InterPro"/>
</dbReference>
<dbReference type="STRING" id="1071679.BG57_31395"/>
<dbReference type="OrthoDB" id="9805029at2"/>
<keyword evidence="5" id="KW-0677">Repeat</keyword>
<evidence type="ECO:0000256" key="7">
    <source>
        <dbReference type="ARBA" id="ARBA00022840"/>
    </source>
</evidence>
<dbReference type="InterPro" id="IPR003593">
    <property type="entry name" value="AAA+_ATPase"/>
</dbReference>
<evidence type="ECO:0000256" key="6">
    <source>
        <dbReference type="ARBA" id="ARBA00022741"/>
    </source>
</evidence>
<proteinExistence type="predicted"/>